<dbReference type="GO" id="GO:0031419">
    <property type="term" value="F:cobalamin binding"/>
    <property type="evidence" value="ECO:0007669"/>
    <property type="project" value="UniProtKB-KW"/>
</dbReference>
<evidence type="ECO:0000256" key="2">
    <source>
        <dbReference type="ARBA" id="ARBA00022723"/>
    </source>
</evidence>
<dbReference type="EMBL" id="LIXN01000017">
    <property type="protein sequence ID" value="KQH81735.1"/>
    <property type="molecule type" value="Genomic_DNA"/>
</dbReference>
<dbReference type="EMBL" id="FOIW01000001">
    <property type="protein sequence ID" value="SEV82874.1"/>
    <property type="molecule type" value="Genomic_DNA"/>
</dbReference>
<gene>
    <name evidence="7" type="ORF">A3L14_08715</name>
    <name evidence="8" type="ORF">AMR53_09620</name>
    <name evidence="9" type="ORF">SAMN05216170_0199</name>
</gene>
<keyword evidence="1" id="KW-0846">Cobalamin</keyword>
<dbReference type="Proteomes" id="UP000051862">
    <property type="component" value="Unassembled WGS sequence"/>
</dbReference>
<dbReference type="Proteomes" id="UP000250136">
    <property type="component" value="Chromosome"/>
</dbReference>
<sequence>MTFDKEKLAKIREEEKRWDETTVKKFIEKRPERKEKFMTDDGFEIKRVYTPADLGEDWDYLEKLGFPGEYPFTRGVYATMYRGRFWTMRQYAGFGTAEESNRRYKYLLEQGQTGLSVAFDLPTQIGYDSDHPMSEGEVGKVGVAIDSLWDMRVLFDGIPLDKVSTSMTINSTAANLLAMYILVAEEQGVAQNQLRGTVQNDILKEYIARGTYIFPPQPSMRLTTDIIMYCAENVPKWNPISISGYHIREAGANAVQEVAFTLADGIEYVKAVIDRGMDVDKFAGRLSFFFNAHNNFLEEIAKFRAARRLWAYIMKEWFNAKNPRSMLLRFHTQTAGSTLTAQQPENNIVRVAIQALAAVLGGTQSLHTNSYDEALSLPTEKSVRIALRTQQIIAYESGVVDTIDPLGGSYYIEWLTDHIYEEALKYIEKIQKMGGMMRAIERGYIQKEIAESAYKYQKEVEEKKRIIVGVNEFIVDEPLDVEILKVDPSIREKQIERLKKLRSERDNKKVEEALDRLRKAAETEDENLMPYIIEAHRHLATLGEVTDVLREVWGEYRAPLIF</sequence>
<evidence type="ECO:0000313" key="12">
    <source>
        <dbReference type="Proteomes" id="UP000250136"/>
    </source>
</evidence>
<dbReference type="InterPro" id="IPR006098">
    <property type="entry name" value="MMCoA_mutase_a_cat"/>
</dbReference>
<dbReference type="AlphaFoldDB" id="A0A0Q2MQ02"/>
<dbReference type="EMBL" id="CP015105">
    <property type="protein sequence ID" value="ASJ12963.1"/>
    <property type="molecule type" value="Genomic_DNA"/>
</dbReference>
<evidence type="ECO:0000313" key="8">
    <source>
        <dbReference type="EMBL" id="KQH81735.1"/>
    </source>
</evidence>
<dbReference type="GeneID" id="33334502"/>
<dbReference type="OrthoDB" id="38408at2157"/>
<keyword evidence="5" id="KW-0175">Coiled coil</keyword>
<dbReference type="NCBIfam" id="TIGR00641">
    <property type="entry name" value="acid_CoA_mut_N"/>
    <property type="match status" value="1"/>
</dbReference>
<keyword evidence="4" id="KW-0170">Cobalt</keyword>
<dbReference type="GO" id="GO:0046872">
    <property type="term" value="F:metal ion binding"/>
    <property type="evidence" value="ECO:0007669"/>
    <property type="project" value="UniProtKB-KW"/>
</dbReference>
<evidence type="ECO:0000313" key="7">
    <source>
        <dbReference type="EMBL" id="ASJ12963.1"/>
    </source>
</evidence>
<keyword evidence="12" id="KW-1185">Reference proteome</keyword>
<proteinExistence type="predicted"/>
<dbReference type="KEGG" id="ttd:A3L14_08715"/>
<evidence type="ECO:0000256" key="4">
    <source>
        <dbReference type="ARBA" id="ARBA00023285"/>
    </source>
</evidence>
<feature type="domain" description="Methylmalonyl-CoA mutase alpha/beta chain catalytic" evidence="6">
    <location>
        <begin position="39"/>
        <end position="555"/>
    </location>
</feature>
<evidence type="ECO:0000256" key="5">
    <source>
        <dbReference type="SAM" id="Coils"/>
    </source>
</evidence>
<dbReference type="PATRIC" id="fig|277988.4.peg.2024"/>
<reference evidence="8 10" key="1">
    <citation type="submission" date="2015-08" db="EMBL/GenBank/DDBJ databases">
        <title>Thermococcus thioreducens DSM 14981 genome sequencing.</title>
        <authorList>
            <person name="Hong S.-J."/>
            <person name="Kim M.-C."/>
            <person name="Shin J.-H."/>
        </authorList>
    </citation>
    <scope>NUCLEOTIDE SEQUENCE [LARGE SCALE GENOMIC DNA]</scope>
    <source>
        <strain evidence="8 10">DSM 14981</strain>
    </source>
</reference>
<dbReference type="Pfam" id="PF01642">
    <property type="entry name" value="MM_CoA_mutase"/>
    <property type="match status" value="1"/>
</dbReference>
<dbReference type="InterPro" id="IPR016176">
    <property type="entry name" value="Cbl-dep_enz_cat"/>
</dbReference>
<evidence type="ECO:0000256" key="3">
    <source>
        <dbReference type="ARBA" id="ARBA00023235"/>
    </source>
</evidence>
<dbReference type="FunFam" id="3.20.20.240:FF:000001">
    <property type="entry name" value="Probable methylmalonyl-coa mutase"/>
    <property type="match status" value="1"/>
</dbReference>
<organism evidence="8 10">
    <name type="scientific">Thermococcus thioreducens</name>
    <dbReference type="NCBI Taxonomy" id="277988"/>
    <lineage>
        <taxon>Archaea</taxon>
        <taxon>Methanobacteriati</taxon>
        <taxon>Methanobacteriota</taxon>
        <taxon>Thermococci</taxon>
        <taxon>Thermococcales</taxon>
        <taxon>Thermococcaceae</taxon>
        <taxon>Thermococcus</taxon>
    </lineage>
</organism>
<dbReference type="GO" id="GO:0004494">
    <property type="term" value="F:methylmalonyl-CoA mutase activity"/>
    <property type="evidence" value="ECO:0007669"/>
    <property type="project" value="InterPro"/>
</dbReference>
<dbReference type="STRING" id="277988.SAMN05216170_0199"/>
<name>A0A0Q2MQ02_9EURY</name>
<dbReference type="PANTHER" id="PTHR48101:SF1">
    <property type="entry name" value="METHYLMALONYL-COA MUTASE, LARGE SUBUNIT"/>
    <property type="match status" value="1"/>
</dbReference>
<evidence type="ECO:0000259" key="6">
    <source>
        <dbReference type="Pfam" id="PF01642"/>
    </source>
</evidence>
<evidence type="ECO:0000313" key="9">
    <source>
        <dbReference type="EMBL" id="SEV82874.1"/>
    </source>
</evidence>
<evidence type="ECO:0000313" key="11">
    <source>
        <dbReference type="Proteomes" id="UP000182125"/>
    </source>
</evidence>
<reference evidence="7 12" key="2">
    <citation type="submission" date="2016-04" db="EMBL/GenBank/DDBJ databases">
        <title>Complete genome sequence of Thermococcus thioreducens type strain OGL-20P.</title>
        <authorList>
            <person name="Oger P.M."/>
        </authorList>
    </citation>
    <scope>NUCLEOTIDE SEQUENCE [LARGE SCALE GENOMIC DNA]</scope>
    <source>
        <strain evidence="7 12">OGL-20P</strain>
    </source>
</reference>
<dbReference type="PANTHER" id="PTHR48101">
    <property type="entry name" value="METHYLMALONYL-COA MUTASE, MITOCHONDRIAL-RELATED"/>
    <property type="match status" value="1"/>
</dbReference>
<dbReference type="Proteomes" id="UP000182125">
    <property type="component" value="Unassembled WGS sequence"/>
</dbReference>
<dbReference type="CDD" id="cd03680">
    <property type="entry name" value="MM_CoA_mutase_ICM_like"/>
    <property type="match status" value="1"/>
</dbReference>
<accession>A0A0Q2MQ02</accession>
<keyword evidence="2" id="KW-0479">Metal-binding</keyword>
<dbReference type="SUPFAM" id="SSF51703">
    <property type="entry name" value="Cobalamin (vitamin B12)-dependent enzymes"/>
    <property type="match status" value="1"/>
</dbReference>
<keyword evidence="3" id="KW-0413">Isomerase</keyword>
<reference evidence="9 11" key="3">
    <citation type="submission" date="2016-10" db="EMBL/GenBank/DDBJ databases">
        <authorList>
            <person name="de Groot N.N."/>
        </authorList>
    </citation>
    <scope>NUCLEOTIDE SEQUENCE [LARGE SCALE GENOMIC DNA]</scope>
    <source>
        <strain evidence="9 11">OGL-20</strain>
    </source>
</reference>
<dbReference type="Gene3D" id="3.20.20.240">
    <property type="entry name" value="Methylmalonyl-CoA mutase"/>
    <property type="match status" value="1"/>
</dbReference>
<dbReference type="RefSeq" id="WP_055430051.1">
    <property type="nucleotide sequence ID" value="NZ_CP015105.1"/>
</dbReference>
<evidence type="ECO:0000256" key="1">
    <source>
        <dbReference type="ARBA" id="ARBA00022628"/>
    </source>
</evidence>
<evidence type="ECO:0000313" key="10">
    <source>
        <dbReference type="Proteomes" id="UP000051862"/>
    </source>
</evidence>
<dbReference type="InterPro" id="IPR006099">
    <property type="entry name" value="MeMalonylCoA_mutase_a/b_cat"/>
</dbReference>
<protein>
    <submittedName>
        <fullName evidence="8">Methylmalonyl-CoA mutase</fullName>
    </submittedName>
</protein>
<feature type="coiled-coil region" evidence="5">
    <location>
        <begin position="491"/>
        <end position="527"/>
    </location>
</feature>